<name>A0A481YNB6_9VIRU</name>
<evidence type="ECO:0000313" key="1">
    <source>
        <dbReference type="EMBL" id="QBK84606.1"/>
    </source>
</evidence>
<accession>A0A481YNB6</accession>
<dbReference type="EMBL" id="MK500281">
    <property type="protein sequence ID" value="QBK84606.1"/>
    <property type="molecule type" value="Genomic_DNA"/>
</dbReference>
<sequence length="244" mass="28680">MVNFVASSLKTGIQPRLNIDLIAKEIINVANRYDYSPIMIAVYLSQTTKAGFYSMYFNFLVRSSSNIRETMEDILSENMANFIPEIYKNEYTTQNNRNDIATVIEQEVELAENAYKEGKYNYFEKECCEQLCLKEEGKSDKPSENIDVTYKEYRHEFLMTYCFDRKQILLEFAEASVKRRKAINLLNGEVFPDKVIIEFAKKHYDDIIMFMPMASETYSEMKKWYSANMNMVGSGSFRTTWKRK</sequence>
<protein>
    <submittedName>
        <fullName evidence="1">Uncharacterized protein</fullName>
    </submittedName>
</protein>
<reference evidence="1" key="1">
    <citation type="journal article" date="2019" name="MBio">
        <title>Virus Genomes from Deep Sea Sediments Expand the Ocean Megavirome and Support Independent Origins of Viral Gigantism.</title>
        <authorList>
            <person name="Backstrom D."/>
            <person name="Yutin N."/>
            <person name="Jorgensen S.L."/>
            <person name="Dharamshi J."/>
            <person name="Homa F."/>
            <person name="Zaremba-Niedwiedzka K."/>
            <person name="Spang A."/>
            <person name="Wolf Y.I."/>
            <person name="Koonin E.V."/>
            <person name="Ettema T.J."/>
        </authorList>
    </citation>
    <scope>NUCLEOTIDE SEQUENCE</scope>
</reference>
<organism evidence="1">
    <name type="scientific">Pithovirus LCDPAC01</name>
    <dbReference type="NCBI Taxonomy" id="2506600"/>
    <lineage>
        <taxon>Viruses</taxon>
        <taxon>Pithoviruses</taxon>
    </lineage>
</organism>
<gene>
    <name evidence="1" type="ORF">LCDPAC01_00870</name>
</gene>
<proteinExistence type="predicted"/>